<dbReference type="EMBL" id="AGEE01000051">
    <property type="protein sequence ID" value="EHO06386.1"/>
    <property type="molecule type" value="Genomic_DNA"/>
</dbReference>
<name>A0AAV3F0H9_9FLAO</name>
<dbReference type="Proteomes" id="UP000004834">
    <property type="component" value="Unassembled WGS sequence"/>
</dbReference>
<reference evidence="1 2" key="1">
    <citation type="submission" date="2011-11" db="EMBL/GenBank/DDBJ databases">
        <title>The Genome Sequence of Myroides odoratimimus CIP 101113.</title>
        <authorList>
            <person name="Earl A."/>
            <person name="Ward D."/>
            <person name="Feldgarden M."/>
            <person name="Gevers D."/>
            <person name="Huys G."/>
            <person name="Young S.K."/>
            <person name="Zeng Q."/>
            <person name="Gargeya S."/>
            <person name="Fitzgerald M."/>
            <person name="Haas B."/>
            <person name="Abouelleil A."/>
            <person name="Alvarado L."/>
            <person name="Arachchi H.M."/>
            <person name="Berlin A."/>
            <person name="Brown A."/>
            <person name="Chapman S.B."/>
            <person name="Chen Z."/>
            <person name="Dunbar C."/>
            <person name="Freedman E."/>
            <person name="Gearin G."/>
            <person name="Goldberg J."/>
            <person name="Griggs A."/>
            <person name="Gujja S."/>
            <person name="Heiman D."/>
            <person name="Howarth C."/>
            <person name="Larson L."/>
            <person name="Lui A."/>
            <person name="MacDonald P.J.P."/>
            <person name="Montmayeur A."/>
            <person name="Murphy C."/>
            <person name="Neiman D."/>
            <person name="Pearson M."/>
            <person name="Priest M."/>
            <person name="Roberts A."/>
            <person name="Saif S."/>
            <person name="Shea T."/>
            <person name="Shenoy N."/>
            <person name="Sisk P."/>
            <person name="Stolte C."/>
            <person name="Sykes S."/>
            <person name="Wortman J."/>
            <person name="Nusbaum C."/>
            <person name="Birren B."/>
        </authorList>
    </citation>
    <scope>NUCLEOTIDE SEQUENCE [LARGE SCALE GENOMIC DNA]</scope>
    <source>
        <strain evidence="1 2">CIP 101113</strain>
    </source>
</reference>
<protein>
    <submittedName>
        <fullName evidence="1">Uncharacterized protein</fullName>
    </submittedName>
</protein>
<comment type="caution">
    <text evidence="1">The sequence shown here is derived from an EMBL/GenBank/DDBJ whole genome shotgun (WGS) entry which is preliminary data.</text>
</comment>
<gene>
    <name evidence="1" type="ORF">HMPREF9715_03107</name>
</gene>
<proteinExistence type="predicted"/>
<evidence type="ECO:0000313" key="1">
    <source>
        <dbReference type="EMBL" id="EHO06386.1"/>
    </source>
</evidence>
<dbReference type="AlphaFoldDB" id="A0AAV3F0H9"/>
<accession>A0AAV3F0H9</accession>
<sequence length="31" mass="3608">MDSNLKIIYNVVRTNVLVSLSMKRKLNFVVL</sequence>
<organism evidence="1 2">
    <name type="scientific">Myroides odoratimimus CIP 101113</name>
    <dbReference type="NCBI Taxonomy" id="883154"/>
    <lineage>
        <taxon>Bacteria</taxon>
        <taxon>Pseudomonadati</taxon>
        <taxon>Bacteroidota</taxon>
        <taxon>Flavobacteriia</taxon>
        <taxon>Flavobacteriales</taxon>
        <taxon>Flavobacteriaceae</taxon>
        <taxon>Myroides</taxon>
    </lineage>
</organism>
<evidence type="ECO:0000313" key="2">
    <source>
        <dbReference type="Proteomes" id="UP000004834"/>
    </source>
</evidence>